<dbReference type="GO" id="GO:0006281">
    <property type="term" value="P:DNA repair"/>
    <property type="evidence" value="ECO:0007669"/>
    <property type="project" value="UniProtKB-KW"/>
</dbReference>
<dbReference type="Pfam" id="PF04679">
    <property type="entry name" value="DNA_ligase_A_C"/>
    <property type="match status" value="1"/>
</dbReference>
<dbReference type="AlphaFoldDB" id="A0A0H5QJ00"/>
<dbReference type="EMBL" id="HACM01001185">
    <property type="protein sequence ID" value="CRZ01627.1"/>
    <property type="molecule type" value="Transcribed_RNA"/>
</dbReference>
<evidence type="ECO:0000256" key="14">
    <source>
        <dbReference type="RuleBase" id="RU000617"/>
    </source>
</evidence>
<proteinExistence type="inferred from homology"/>
<dbReference type="InterPro" id="IPR012308">
    <property type="entry name" value="DNA_ligase_ATP-dep_N"/>
</dbReference>
<feature type="region of interest" description="Disordered" evidence="16">
    <location>
        <begin position="145"/>
        <end position="210"/>
    </location>
</feature>
<protein>
    <recommendedName>
        <fullName evidence="14">DNA ligase</fullName>
        <ecNumber evidence="14">6.5.1.1</ecNumber>
    </recommendedName>
</protein>
<evidence type="ECO:0000256" key="6">
    <source>
        <dbReference type="ARBA" id="ARBA00022741"/>
    </source>
</evidence>
<feature type="region of interest" description="Disordered" evidence="16">
    <location>
        <begin position="75"/>
        <end position="103"/>
    </location>
</feature>
<dbReference type="SUPFAM" id="SSF56091">
    <property type="entry name" value="DNA ligase/mRNA capping enzyme, catalytic domain"/>
    <property type="match status" value="1"/>
</dbReference>
<evidence type="ECO:0000256" key="12">
    <source>
        <dbReference type="ARBA" id="ARBA00023306"/>
    </source>
</evidence>
<dbReference type="FunFam" id="2.40.50.140:FF:000062">
    <property type="entry name" value="DNA ligase"/>
    <property type="match status" value="1"/>
</dbReference>
<evidence type="ECO:0000256" key="5">
    <source>
        <dbReference type="ARBA" id="ARBA00022705"/>
    </source>
</evidence>
<dbReference type="GO" id="GO:0003910">
    <property type="term" value="F:DNA ligase (ATP) activity"/>
    <property type="evidence" value="ECO:0007669"/>
    <property type="project" value="UniProtKB-EC"/>
</dbReference>
<dbReference type="InterPro" id="IPR016059">
    <property type="entry name" value="DNA_ligase_ATP-dep_CS"/>
</dbReference>
<dbReference type="SUPFAM" id="SSF117018">
    <property type="entry name" value="ATP-dependent DNA ligase DNA-binding domain"/>
    <property type="match status" value="1"/>
</dbReference>
<evidence type="ECO:0000259" key="17">
    <source>
        <dbReference type="PROSITE" id="PS50160"/>
    </source>
</evidence>
<keyword evidence="9 14" id="KW-0233">DNA recombination</keyword>
<evidence type="ECO:0000256" key="13">
    <source>
        <dbReference type="ARBA" id="ARBA00034003"/>
    </source>
</evidence>
<comment type="subcellular location">
    <subcellularLocation>
        <location evidence="1">Nucleus</location>
    </subcellularLocation>
</comment>
<comment type="similarity">
    <text evidence="2 15">Belongs to the ATP-dependent DNA ligase family.</text>
</comment>
<keyword evidence="5" id="KW-0235">DNA replication</keyword>
<feature type="compositionally biased region" description="Acidic residues" evidence="16">
    <location>
        <begin position="188"/>
        <end position="197"/>
    </location>
</feature>
<accession>A0A0H5QJ00</accession>
<feature type="domain" description="ATP-dependent DNA ligase family profile" evidence="17">
    <location>
        <begin position="623"/>
        <end position="760"/>
    </location>
</feature>
<dbReference type="CDD" id="cd07900">
    <property type="entry name" value="Adenylation_DNA_ligase_I_Euk"/>
    <property type="match status" value="1"/>
</dbReference>
<reference evidence="18" key="1">
    <citation type="submission" date="2015-04" db="EMBL/GenBank/DDBJ databases">
        <title>The genome sequence of the plant pathogenic Rhizarian Plasmodiophora brassicae reveals insights in its biotrophic life cycle and the origin of chitin synthesis.</title>
        <authorList>
            <person name="Schwelm A."/>
            <person name="Fogelqvist J."/>
            <person name="Knaust A."/>
            <person name="Julke S."/>
            <person name="Lilja T."/>
            <person name="Dhandapani V."/>
            <person name="Bonilla-Rosso G."/>
            <person name="Karlsson M."/>
            <person name="Shevchenko A."/>
            <person name="Choi S.R."/>
            <person name="Kim H.G."/>
            <person name="Park J.Y."/>
            <person name="Lim Y.P."/>
            <person name="Ludwig-Muller J."/>
            <person name="Dixelius C."/>
        </authorList>
    </citation>
    <scope>NUCLEOTIDE SEQUENCE</scope>
    <source>
        <tissue evidence="18">Potato root galls</tissue>
    </source>
</reference>
<name>A0A0H5QJ00_9EUKA</name>
<dbReference type="GO" id="GO:0071897">
    <property type="term" value="P:DNA biosynthetic process"/>
    <property type="evidence" value="ECO:0007669"/>
    <property type="project" value="InterPro"/>
</dbReference>
<dbReference type="GO" id="GO:0006273">
    <property type="term" value="P:lagging strand elongation"/>
    <property type="evidence" value="ECO:0007669"/>
    <property type="project" value="TreeGrafter"/>
</dbReference>
<evidence type="ECO:0000256" key="2">
    <source>
        <dbReference type="ARBA" id="ARBA00007572"/>
    </source>
</evidence>
<dbReference type="Pfam" id="PF01068">
    <property type="entry name" value="DNA_ligase_A_M"/>
    <property type="match status" value="1"/>
</dbReference>
<dbReference type="GO" id="GO:0005739">
    <property type="term" value="C:mitochondrion"/>
    <property type="evidence" value="ECO:0007669"/>
    <property type="project" value="TreeGrafter"/>
</dbReference>
<dbReference type="PROSITE" id="PS00697">
    <property type="entry name" value="DNA_LIGASE_A1"/>
    <property type="match status" value="1"/>
</dbReference>
<evidence type="ECO:0000256" key="1">
    <source>
        <dbReference type="ARBA" id="ARBA00004123"/>
    </source>
</evidence>
<dbReference type="Gene3D" id="3.30.470.30">
    <property type="entry name" value="DNA ligase/mRNA capping enzyme"/>
    <property type="match status" value="1"/>
</dbReference>
<evidence type="ECO:0000256" key="4">
    <source>
        <dbReference type="ARBA" id="ARBA00022618"/>
    </source>
</evidence>
<dbReference type="GO" id="GO:0006310">
    <property type="term" value="P:DNA recombination"/>
    <property type="evidence" value="ECO:0007669"/>
    <property type="project" value="UniProtKB-KW"/>
</dbReference>
<dbReference type="CDD" id="cd07969">
    <property type="entry name" value="OBF_DNA_ligase_I"/>
    <property type="match status" value="1"/>
</dbReference>
<dbReference type="GO" id="GO:0005634">
    <property type="term" value="C:nucleus"/>
    <property type="evidence" value="ECO:0007669"/>
    <property type="project" value="UniProtKB-SubCell"/>
</dbReference>
<dbReference type="InterPro" id="IPR036599">
    <property type="entry name" value="DNA_ligase_N_sf"/>
</dbReference>
<keyword evidence="11" id="KW-0539">Nucleus</keyword>
<evidence type="ECO:0000256" key="8">
    <source>
        <dbReference type="ARBA" id="ARBA00022840"/>
    </source>
</evidence>
<evidence type="ECO:0000256" key="15">
    <source>
        <dbReference type="RuleBase" id="RU004196"/>
    </source>
</evidence>
<keyword evidence="3 14" id="KW-0436">Ligase</keyword>
<dbReference type="PROSITE" id="PS00333">
    <property type="entry name" value="DNA_LIGASE_A2"/>
    <property type="match status" value="1"/>
</dbReference>
<dbReference type="PANTHER" id="PTHR45674">
    <property type="entry name" value="DNA LIGASE 1/3 FAMILY MEMBER"/>
    <property type="match status" value="1"/>
</dbReference>
<keyword evidence="10 14" id="KW-0234">DNA repair</keyword>
<dbReference type="SUPFAM" id="SSF50249">
    <property type="entry name" value="Nucleic acid-binding proteins"/>
    <property type="match status" value="1"/>
</dbReference>
<dbReference type="InterPro" id="IPR000977">
    <property type="entry name" value="DNA_ligase_ATP-dep"/>
</dbReference>
<keyword evidence="6 14" id="KW-0547">Nucleotide-binding</keyword>
<feature type="compositionally biased region" description="Polar residues" evidence="16">
    <location>
        <begin position="864"/>
        <end position="881"/>
    </location>
</feature>
<dbReference type="Gene3D" id="1.10.3260.10">
    <property type="entry name" value="DNA ligase, ATP-dependent, N-terminal domain"/>
    <property type="match status" value="1"/>
</dbReference>
<dbReference type="EC" id="6.5.1.1" evidence="14"/>
<keyword evidence="8 14" id="KW-0067">ATP-binding</keyword>
<dbReference type="PROSITE" id="PS50160">
    <property type="entry name" value="DNA_LIGASE_A3"/>
    <property type="match status" value="1"/>
</dbReference>
<keyword evidence="12" id="KW-0131">Cell cycle</keyword>
<evidence type="ECO:0000313" key="18">
    <source>
        <dbReference type="EMBL" id="CRZ01627.1"/>
    </source>
</evidence>
<feature type="non-terminal residue" evidence="18">
    <location>
        <position position="1"/>
    </location>
</feature>
<evidence type="ECO:0000256" key="3">
    <source>
        <dbReference type="ARBA" id="ARBA00022598"/>
    </source>
</evidence>
<comment type="catalytic activity">
    <reaction evidence="13 14">
        <text>ATP + (deoxyribonucleotide)n-3'-hydroxyl + 5'-phospho-(deoxyribonucleotide)m = (deoxyribonucleotide)n+m + AMP + diphosphate.</text>
        <dbReference type="EC" id="6.5.1.1"/>
    </reaction>
</comment>
<dbReference type="InterPro" id="IPR012310">
    <property type="entry name" value="DNA_ligase_ATP-dep_cent"/>
</dbReference>
<dbReference type="InterPro" id="IPR050191">
    <property type="entry name" value="ATP-dep_DNA_ligase"/>
</dbReference>
<dbReference type="GO" id="GO:0003677">
    <property type="term" value="F:DNA binding"/>
    <property type="evidence" value="ECO:0007669"/>
    <property type="project" value="InterPro"/>
</dbReference>
<dbReference type="Gene3D" id="3.30.1490.70">
    <property type="match status" value="1"/>
</dbReference>
<evidence type="ECO:0000256" key="16">
    <source>
        <dbReference type="SAM" id="MobiDB-lite"/>
    </source>
</evidence>
<dbReference type="PANTHER" id="PTHR45674:SF4">
    <property type="entry name" value="DNA LIGASE 1"/>
    <property type="match status" value="1"/>
</dbReference>
<dbReference type="GO" id="GO:0005524">
    <property type="term" value="F:ATP binding"/>
    <property type="evidence" value="ECO:0007669"/>
    <property type="project" value="UniProtKB-KW"/>
</dbReference>
<dbReference type="InterPro" id="IPR012340">
    <property type="entry name" value="NA-bd_OB-fold"/>
</dbReference>
<sequence>VRAHYDEVIEPWSGFRGDENLNKRPSISVLLGIRQDIETGMGSKKQSLIGSYFAAKSQPESQASPDVKENIFARSKTPSKPAVRSVDQVDPGGSQALTPETPLLSSNVQVQPSTVPFEPAKINVIGPVKDESGMPAAKRACRRIADSDEDDQGSVSKGALATAMASTASRSEVKSERARPTSVKDVVSDDESDDDSTNDERLIDEDKGRSEDQLEEIAVAALPIKSKKLKTKGKKDGDAFPIYNPLTESEWPFGTDMPYLYLSRLFHELEAESGRLRNINSITNFLRSVIAKAPKALVSTIYLAINKFGPDYEGLEIGVGDGLLLKVLAQSTGRSTKQLSAELKQLGDLGEIAEKCRSSQKTIFPPAPLTVTKVLASFRKIAGEKGDRKINLIKQMLVASKESEARYLIRTFQGNLRIGCSIRTVLPSLARAVTLTPPLTDEERQQIDSLPASRFDRSLTLSESDLQSEIEASTSAVKRAWVECPNLDLLIPALLKYPISQLHEHCFLTPGVPIKCMLAAPAKSVGQVLNNFEGHDIVLEYKYDGERAQIHVLEDGTVSIFSRNAETSTDKYPDIVKFIPMAFKPGQVTSCILDAEVVAFDRVAHKIRPFQILSTRKRKDVKTDDIAVDICIFAFDLIFFNGRSLLSTPLKERRRLLHSSFIEVDDHFRFTISKESTDEMEITTFLDESITENCEGLMVKCLSGPLSLYEPDKRSHAWRKLKKDYMEGLTDSFDLIPIGAYYGKGKRTGNFGGYLLAVYDQETEELQSICKIGSGFSDEMLASLTEYARQHLVEAPRSYYRYPESKDVPDEWLDGSQVWEVKAADLSISPVHKAAIGLVQADKGIALRFPRFIQVRPDKKPEDATSSSEIADFYNSQNNKQ</sequence>
<dbReference type="InterPro" id="IPR012309">
    <property type="entry name" value="DNA_ligase_ATP-dep_C"/>
</dbReference>
<keyword evidence="7 14" id="KW-0227">DNA damage</keyword>
<dbReference type="FunFam" id="3.30.470.30:FF:000002">
    <property type="entry name" value="DNA ligase"/>
    <property type="match status" value="1"/>
</dbReference>
<evidence type="ECO:0000256" key="9">
    <source>
        <dbReference type="ARBA" id="ARBA00023172"/>
    </source>
</evidence>
<dbReference type="GO" id="GO:0051301">
    <property type="term" value="P:cell division"/>
    <property type="evidence" value="ECO:0007669"/>
    <property type="project" value="UniProtKB-KW"/>
</dbReference>
<feature type="region of interest" description="Disordered" evidence="16">
    <location>
        <begin position="857"/>
        <end position="881"/>
    </location>
</feature>
<dbReference type="Gene3D" id="2.40.50.140">
    <property type="entry name" value="Nucleic acid-binding proteins"/>
    <property type="match status" value="1"/>
</dbReference>
<evidence type="ECO:0000256" key="10">
    <source>
        <dbReference type="ARBA" id="ARBA00023204"/>
    </source>
</evidence>
<evidence type="ECO:0000256" key="7">
    <source>
        <dbReference type="ARBA" id="ARBA00022763"/>
    </source>
</evidence>
<feature type="compositionally biased region" description="Basic and acidic residues" evidence="16">
    <location>
        <begin position="198"/>
        <end position="210"/>
    </location>
</feature>
<dbReference type="NCBIfam" id="TIGR00574">
    <property type="entry name" value="dnl1"/>
    <property type="match status" value="1"/>
</dbReference>
<keyword evidence="4" id="KW-0132">Cell division</keyword>
<organism evidence="18">
    <name type="scientific">Spongospora subterranea</name>
    <dbReference type="NCBI Taxonomy" id="70186"/>
    <lineage>
        <taxon>Eukaryota</taxon>
        <taxon>Sar</taxon>
        <taxon>Rhizaria</taxon>
        <taxon>Endomyxa</taxon>
        <taxon>Phytomyxea</taxon>
        <taxon>Plasmodiophorida</taxon>
        <taxon>Plasmodiophoridae</taxon>
        <taxon>Spongospora</taxon>
    </lineage>
</organism>
<dbReference type="Pfam" id="PF04675">
    <property type="entry name" value="DNA_ligase_A_N"/>
    <property type="match status" value="1"/>
</dbReference>
<evidence type="ECO:0000256" key="11">
    <source>
        <dbReference type="ARBA" id="ARBA00023242"/>
    </source>
</evidence>